<dbReference type="PATRIC" id="fig|1219045.3.peg.2731"/>
<organism evidence="5 6">
    <name type="scientific">Sphingobium herbicidovorans (strain ATCC 700291 / DSM 11019 / CCUG 56400 / KCTC 2939 / LMG 18315 / NBRC 16415 / MH)</name>
    <name type="common">Sphingomonas herbicidovorans</name>
    <dbReference type="NCBI Taxonomy" id="1219045"/>
    <lineage>
        <taxon>Bacteria</taxon>
        <taxon>Pseudomonadati</taxon>
        <taxon>Pseudomonadota</taxon>
        <taxon>Alphaproteobacteria</taxon>
        <taxon>Sphingomonadales</taxon>
        <taxon>Sphingomonadaceae</taxon>
        <taxon>Sphingobium</taxon>
    </lineage>
</organism>
<evidence type="ECO:0000313" key="5">
    <source>
        <dbReference type="EMBL" id="KFG89501.1"/>
    </source>
</evidence>
<dbReference type="InterPro" id="IPR011711">
    <property type="entry name" value="GntR_C"/>
</dbReference>
<dbReference type="SMART" id="SM00895">
    <property type="entry name" value="FCD"/>
    <property type="match status" value="1"/>
</dbReference>
<dbReference type="InterPro" id="IPR036388">
    <property type="entry name" value="WH-like_DNA-bd_sf"/>
</dbReference>
<dbReference type="CDD" id="cd07377">
    <property type="entry name" value="WHTH_GntR"/>
    <property type="match status" value="1"/>
</dbReference>
<dbReference type="RefSeq" id="WP_037467010.1">
    <property type="nucleotide sequence ID" value="NZ_BCZD01000034.1"/>
</dbReference>
<dbReference type="OrthoDB" id="9028214at2"/>
<feature type="domain" description="HTH gntR-type" evidence="4">
    <location>
        <begin position="6"/>
        <end position="73"/>
    </location>
</feature>
<dbReference type="PANTHER" id="PTHR43537:SF44">
    <property type="entry name" value="GNTR FAMILY REGULATORY PROTEIN"/>
    <property type="match status" value="1"/>
</dbReference>
<evidence type="ECO:0000256" key="3">
    <source>
        <dbReference type="ARBA" id="ARBA00023163"/>
    </source>
</evidence>
<dbReference type="SUPFAM" id="SSF48008">
    <property type="entry name" value="GntR ligand-binding domain-like"/>
    <property type="match status" value="1"/>
</dbReference>
<protein>
    <submittedName>
        <fullName evidence="5">GntR family transcriptional regulator</fullName>
    </submittedName>
</protein>
<dbReference type="EMBL" id="JFZA02000026">
    <property type="protein sequence ID" value="KFG89501.1"/>
    <property type="molecule type" value="Genomic_DNA"/>
</dbReference>
<evidence type="ECO:0000256" key="1">
    <source>
        <dbReference type="ARBA" id="ARBA00023015"/>
    </source>
</evidence>
<gene>
    <name evidence="5" type="ORF">BV98_002697</name>
</gene>
<dbReference type="Pfam" id="PF00392">
    <property type="entry name" value="GntR"/>
    <property type="match status" value="1"/>
</dbReference>
<comment type="caution">
    <text evidence="5">The sequence shown here is derived from an EMBL/GenBank/DDBJ whole genome shotgun (WGS) entry which is preliminary data.</text>
</comment>
<accession>A0A086P7Y3</accession>
<keyword evidence="1" id="KW-0805">Transcription regulation</keyword>
<evidence type="ECO:0000259" key="4">
    <source>
        <dbReference type="PROSITE" id="PS50949"/>
    </source>
</evidence>
<dbReference type="Pfam" id="PF07729">
    <property type="entry name" value="FCD"/>
    <property type="match status" value="1"/>
</dbReference>
<dbReference type="SMART" id="SM00345">
    <property type="entry name" value="HTH_GNTR"/>
    <property type="match status" value="1"/>
</dbReference>
<evidence type="ECO:0000313" key="6">
    <source>
        <dbReference type="Proteomes" id="UP000024284"/>
    </source>
</evidence>
<dbReference type="SUPFAM" id="SSF46785">
    <property type="entry name" value="Winged helix' DNA-binding domain"/>
    <property type="match status" value="1"/>
</dbReference>
<dbReference type="eggNOG" id="COG2186">
    <property type="taxonomic scope" value="Bacteria"/>
</dbReference>
<keyword evidence="2" id="KW-0238">DNA-binding</keyword>
<dbReference type="GO" id="GO:0003700">
    <property type="term" value="F:DNA-binding transcription factor activity"/>
    <property type="evidence" value="ECO:0007669"/>
    <property type="project" value="InterPro"/>
</dbReference>
<dbReference type="PRINTS" id="PR00035">
    <property type="entry name" value="HTHGNTR"/>
</dbReference>
<proteinExistence type="predicted"/>
<dbReference type="AlphaFoldDB" id="A0A086P7Y3"/>
<dbReference type="STRING" id="76947.GCA_002080435_02626"/>
<dbReference type="PROSITE" id="PS50949">
    <property type="entry name" value="HTH_GNTR"/>
    <property type="match status" value="1"/>
</dbReference>
<dbReference type="GO" id="GO:0003677">
    <property type="term" value="F:DNA binding"/>
    <property type="evidence" value="ECO:0007669"/>
    <property type="project" value="UniProtKB-KW"/>
</dbReference>
<evidence type="ECO:0000256" key="2">
    <source>
        <dbReference type="ARBA" id="ARBA00023125"/>
    </source>
</evidence>
<keyword evidence="6" id="KW-1185">Reference proteome</keyword>
<reference evidence="5" key="1">
    <citation type="submission" date="2014-08" db="EMBL/GenBank/DDBJ databases">
        <title>Draft genome sequences of Sphingobium herbicidovorans.</title>
        <authorList>
            <person name="Gan H.M."/>
            <person name="Gan H.Y."/>
            <person name="Savka M.A."/>
        </authorList>
    </citation>
    <scope>NUCLEOTIDE SEQUENCE [LARGE SCALE GENOMIC DNA]</scope>
    <source>
        <strain evidence="5">NBRC 16415</strain>
    </source>
</reference>
<dbReference type="PANTHER" id="PTHR43537">
    <property type="entry name" value="TRANSCRIPTIONAL REGULATOR, GNTR FAMILY"/>
    <property type="match status" value="1"/>
</dbReference>
<dbReference type="InterPro" id="IPR008920">
    <property type="entry name" value="TF_FadR/GntR_C"/>
</dbReference>
<dbReference type="InterPro" id="IPR036390">
    <property type="entry name" value="WH_DNA-bd_sf"/>
</dbReference>
<keyword evidence="3" id="KW-0804">Transcription</keyword>
<dbReference type="Gene3D" id="1.20.120.530">
    <property type="entry name" value="GntR ligand-binding domain-like"/>
    <property type="match status" value="1"/>
</dbReference>
<dbReference type="InterPro" id="IPR000524">
    <property type="entry name" value="Tscrpt_reg_HTH_GntR"/>
</dbReference>
<sequence length="231" mass="25338">MQEFGRNLTYGLQNALGRAIVSGDYADRPFPSEADLTKEHGVSRSVTREAVKMLAAKGLVGARPKQGTFVLPEESWSLFDPDVLRWLLDRKLSYDLLRHFTELRIAVEPQAAALAAVRASPQQITAISDGLDRMSAAEKGEDDTLDADIAFHVAILRASNNPFFAQFRDVVATALRTSIRFTNRLAGRSANIAEHAMVHDAIKAREPTRASAAMTKLINDVLLLIDQPAGK</sequence>
<dbReference type="Gene3D" id="1.10.10.10">
    <property type="entry name" value="Winged helix-like DNA-binding domain superfamily/Winged helix DNA-binding domain"/>
    <property type="match status" value="1"/>
</dbReference>
<name>A0A086P7Y3_SPHHM</name>
<dbReference type="Proteomes" id="UP000024284">
    <property type="component" value="Unassembled WGS sequence"/>
</dbReference>